<accession>A0A0C9SWY8</accession>
<keyword evidence="3" id="KW-1185">Reference proteome</keyword>
<dbReference type="EMBL" id="KN832572">
    <property type="protein sequence ID" value="KII84030.1"/>
    <property type="molecule type" value="Genomic_DNA"/>
</dbReference>
<gene>
    <name evidence="2" type="ORF">PLICRDRAFT_366414</name>
</gene>
<protein>
    <submittedName>
        <fullName evidence="2">Unplaced genomic scaffold PLICRscaffold_19, whole genome shotgun sequence</fullName>
    </submittedName>
</protein>
<reference evidence="2 3" key="1">
    <citation type="submission" date="2014-06" db="EMBL/GenBank/DDBJ databases">
        <title>Evolutionary Origins and Diversification of the Mycorrhizal Mutualists.</title>
        <authorList>
            <consortium name="DOE Joint Genome Institute"/>
            <consortium name="Mycorrhizal Genomics Consortium"/>
            <person name="Kohler A."/>
            <person name="Kuo A."/>
            <person name="Nagy L.G."/>
            <person name="Floudas D."/>
            <person name="Copeland A."/>
            <person name="Barry K.W."/>
            <person name="Cichocki N."/>
            <person name="Veneault-Fourrey C."/>
            <person name="LaButti K."/>
            <person name="Lindquist E.A."/>
            <person name="Lipzen A."/>
            <person name="Lundell T."/>
            <person name="Morin E."/>
            <person name="Murat C."/>
            <person name="Riley R."/>
            <person name="Ohm R."/>
            <person name="Sun H."/>
            <person name="Tunlid A."/>
            <person name="Henrissat B."/>
            <person name="Grigoriev I.V."/>
            <person name="Hibbett D.S."/>
            <person name="Martin F."/>
        </authorList>
    </citation>
    <scope>NUCLEOTIDE SEQUENCE [LARGE SCALE GENOMIC DNA]</scope>
    <source>
        <strain evidence="2 3">FD-325 SS-3</strain>
    </source>
</reference>
<proteinExistence type="predicted"/>
<dbReference type="HOGENOM" id="CLU_1826082_0_0_1"/>
<dbReference type="Proteomes" id="UP000053263">
    <property type="component" value="Unassembled WGS sequence"/>
</dbReference>
<sequence length="141" mass="15351">MSSSTLGGTCGGCTKALLMRTVGDACVLLWLLVQRRVHLGPCLQNAIDVSCHKTELNASSSPSSDASIVKQETPPANAHRRSQERRDRMQQHSVGPICTMLAIYAARELVAARICAPLRTSRRFILRRTPGHGKCTSPLQD</sequence>
<feature type="compositionally biased region" description="Low complexity" evidence="1">
    <location>
        <begin position="58"/>
        <end position="67"/>
    </location>
</feature>
<evidence type="ECO:0000313" key="2">
    <source>
        <dbReference type="EMBL" id="KII84030.1"/>
    </source>
</evidence>
<feature type="region of interest" description="Disordered" evidence="1">
    <location>
        <begin position="58"/>
        <end position="91"/>
    </location>
</feature>
<evidence type="ECO:0000256" key="1">
    <source>
        <dbReference type="SAM" id="MobiDB-lite"/>
    </source>
</evidence>
<dbReference type="AlphaFoldDB" id="A0A0C9SWY8"/>
<evidence type="ECO:0000313" key="3">
    <source>
        <dbReference type="Proteomes" id="UP000053263"/>
    </source>
</evidence>
<organism evidence="2 3">
    <name type="scientific">Plicaturopsis crispa FD-325 SS-3</name>
    <dbReference type="NCBI Taxonomy" id="944288"/>
    <lineage>
        <taxon>Eukaryota</taxon>
        <taxon>Fungi</taxon>
        <taxon>Dikarya</taxon>
        <taxon>Basidiomycota</taxon>
        <taxon>Agaricomycotina</taxon>
        <taxon>Agaricomycetes</taxon>
        <taxon>Agaricomycetidae</taxon>
        <taxon>Amylocorticiales</taxon>
        <taxon>Amylocorticiaceae</taxon>
        <taxon>Plicatura</taxon>
        <taxon>Plicaturopsis crispa</taxon>
    </lineage>
</organism>
<name>A0A0C9SWY8_PLICR</name>